<dbReference type="GO" id="GO:0046872">
    <property type="term" value="F:metal ion binding"/>
    <property type="evidence" value="ECO:0007669"/>
    <property type="project" value="UniProtKB-UniRule"/>
</dbReference>
<dbReference type="GO" id="GO:0020037">
    <property type="term" value="F:heme binding"/>
    <property type="evidence" value="ECO:0007669"/>
    <property type="project" value="UniProtKB-UniRule"/>
</dbReference>
<dbReference type="Proteomes" id="UP000823749">
    <property type="component" value="Chromosome 4"/>
</dbReference>
<dbReference type="PROSITE" id="PS50873">
    <property type="entry name" value="PEROXIDASE_4"/>
    <property type="match status" value="1"/>
</dbReference>
<feature type="binding site" evidence="14">
    <location>
        <position position="80"/>
    </location>
    <ligand>
        <name>Ca(2+)</name>
        <dbReference type="ChEBI" id="CHEBI:29108"/>
        <label>1</label>
    </ligand>
</feature>
<evidence type="ECO:0000259" key="18">
    <source>
        <dbReference type="PROSITE" id="PS50873"/>
    </source>
</evidence>
<evidence type="ECO:0000256" key="8">
    <source>
        <dbReference type="ARBA" id="ARBA00023002"/>
    </source>
</evidence>
<evidence type="ECO:0000256" key="13">
    <source>
        <dbReference type="PIRSR" id="PIRSR600823-2"/>
    </source>
</evidence>
<evidence type="ECO:0000256" key="2">
    <source>
        <dbReference type="ARBA" id="ARBA00002322"/>
    </source>
</evidence>
<evidence type="ECO:0000256" key="3">
    <source>
        <dbReference type="ARBA" id="ARBA00012313"/>
    </source>
</evidence>
<feature type="signal peptide" evidence="17">
    <location>
        <begin position="1"/>
        <end position="27"/>
    </location>
</feature>
<feature type="binding site" evidence="14">
    <location>
        <position position="71"/>
    </location>
    <ligand>
        <name>Ca(2+)</name>
        <dbReference type="ChEBI" id="CHEBI:29108"/>
        <label>1</label>
    </ligand>
</feature>
<dbReference type="FunFam" id="1.10.520.10:FF:000008">
    <property type="entry name" value="Peroxidase"/>
    <property type="match status" value="1"/>
</dbReference>
<feature type="chain" id="PRO_5043099941" description="Peroxidase" evidence="17">
    <location>
        <begin position="28"/>
        <end position="285"/>
    </location>
</feature>
<keyword evidence="8 17" id="KW-0560">Oxidoreductase</keyword>
<evidence type="ECO:0000256" key="9">
    <source>
        <dbReference type="ARBA" id="ARBA00023004"/>
    </source>
</evidence>
<dbReference type="Pfam" id="PF00141">
    <property type="entry name" value="peroxidase"/>
    <property type="match status" value="1"/>
</dbReference>
<evidence type="ECO:0000256" key="6">
    <source>
        <dbReference type="ARBA" id="ARBA00022617"/>
    </source>
</evidence>
<evidence type="ECO:0000256" key="10">
    <source>
        <dbReference type="ARBA" id="ARBA00023157"/>
    </source>
</evidence>
<keyword evidence="14 17" id="KW-0106">Calcium</keyword>
<comment type="caution">
    <text evidence="19">The sequence shown here is derived from an EMBL/GenBank/DDBJ whole genome shotgun (WGS) entry which is preliminary data.</text>
</comment>
<gene>
    <name evidence="19" type="ORF">RHGRI_012461</name>
</gene>
<sequence length="285" mass="30689">MKCSTFMNLFNIVVIVVVLGIVGVCHGDGLCKNFYEKSCPLAEQIVQNITWTNVASSPFLPAQLLRLAFHDCIVRGCEASILLDSTANNTAEKAAPPNLSLGGFNVIDAIKTQLEINCPGIVSCADIVALATRDAVSFQYNESLWEVETGRRDGTVSLESEALAELPSPFANFANLKQAFAGKAFLRTKCKGPADTTTNVPMDPGNGPGFDNHYYTILKQNKGLFQSDAALLTDKSASDDVNEMSTVSNQEFFKYFGHSMKRLGAVGVLTGNSGEIRKICSAINS</sequence>
<dbReference type="PRINTS" id="PR00461">
    <property type="entry name" value="PLPEROXIDASE"/>
</dbReference>
<dbReference type="EMBL" id="JACTNZ010000004">
    <property type="protein sequence ID" value="KAG5554911.1"/>
    <property type="molecule type" value="Genomic_DNA"/>
</dbReference>
<accession>A0AAV6KR64</accession>
<feature type="binding site" evidence="14">
    <location>
        <position position="74"/>
    </location>
    <ligand>
        <name>Ca(2+)</name>
        <dbReference type="ChEBI" id="CHEBI:29108"/>
        <label>1</label>
    </ligand>
</feature>
<keyword evidence="17" id="KW-0732">Signal</keyword>
<feature type="binding site" evidence="14">
    <location>
        <position position="92"/>
    </location>
    <ligand>
        <name>Ca(2+)</name>
        <dbReference type="ChEBI" id="CHEBI:29108"/>
        <label>1</label>
    </ligand>
</feature>
<evidence type="ECO:0000256" key="16">
    <source>
        <dbReference type="PIRSR" id="PIRSR600823-5"/>
    </source>
</evidence>
<dbReference type="InterPro" id="IPR000823">
    <property type="entry name" value="Peroxidase_pln"/>
</dbReference>
<comment type="function">
    <text evidence="2">Removal of H(2)O(2), oxidation of toxic reductants, biosynthesis and degradation of lignin, suberization, auxin catabolism, response to environmental stresses such as wounding, pathogen attack and oxidative stress. These functions might be dependent on each isozyme/isoform in each plant tissue.</text>
</comment>
<comment type="cofactor">
    <cofactor evidence="17">
        <name>heme b</name>
        <dbReference type="ChEBI" id="CHEBI:60344"/>
    </cofactor>
    <text evidence="17">Binds 1 heme b (iron(II)-protoporphyrin IX) group per subunit.</text>
</comment>
<evidence type="ECO:0000256" key="17">
    <source>
        <dbReference type="RuleBase" id="RU362060"/>
    </source>
</evidence>
<keyword evidence="20" id="KW-1185">Reference proteome</keyword>
<dbReference type="GO" id="GO:0042744">
    <property type="term" value="P:hydrogen peroxide catabolic process"/>
    <property type="evidence" value="ECO:0007669"/>
    <property type="project" value="UniProtKB-KW"/>
</dbReference>
<feature type="binding site" evidence="14">
    <location>
        <position position="211"/>
    </location>
    <ligand>
        <name>Ca(2+)</name>
        <dbReference type="ChEBI" id="CHEBI:29108"/>
        <label>2</label>
    </ligand>
</feature>
<dbReference type="PRINTS" id="PR00458">
    <property type="entry name" value="PEROXIDASE"/>
</dbReference>
<name>A0AAV6KR64_9ERIC</name>
<feature type="domain" description="Plant heme peroxidase family profile" evidence="18">
    <location>
        <begin position="29"/>
        <end position="284"/>
    </location>
</feature>
<comment type="catalytic activity">
    <reaction evidence="1 17">
        <text>2 a phenolic donor + H2O2 = 2 a phenolic radical donor + 2 H2O</text>
        <dbReference type="Rhea" id="RHEA:56136"/>
        <dbReference type="ChEBI" id="CHEBI:15377"/>
        <dbReference type="ChEBI" id="CHEBI:16240"/>
        <dbReference type="ChEBI" id="CHEBI:139520"/>
        <dbReference type="ChEBI" id="CHEBI:139521"/>
        <dbReference type="EC" id="1.11.1.7"/>
    </reaction>
</comment>
<evidence type="ECO:0000256" key="15">
    <source>
        <dbReference type="PIRSR" id="PIRSR600823-4"/>
    </source>
</evidence>
<comment type="similarity">
    <text evidence="17">Belongs to the peroxidase family. Classical plant (class III) peroxidase subfamily.</text>
</comment>
<evidence type="ECO:0000256" key="12">
    <source>
        <dbReference type="PIRSR" id="PIRSR600823-1"/>
    </source>
</evidence>
<comment type="subcellular location">
    <subcellularLocation>
        <location evidence="17">Secreted</location>
    </subcellularLocation>
</comment>
<comment type="cofactor">
    <cofactor evidence="14 17">
        <name>Ca(2+)</name>
        <dbReference type="ChEBI" id="CHEBI:29108"/>
    </cofactor>
    <text evidence="14 17">Binds 2 calcium ions per subunit.</text>
</comment>
<keyword evidence="10 16" id="KW-1015">Disulfide bond</keyword>
<keyword evidence="11 17" id="KW-0376">Hydrogen peroxide</keyword>
<evidence type="ECO:0000313" key="19">
    <source>
        <dbReference type="EMBL" id="KAG5554911.1"/>
    </source>
</evidence>
<evidence type="ECO:0000256" key="4">
    <source>
        <dbReference type="ARBA" id="ARBA00022525"/>
    </source>
</evidence>
<keyword evidence="4 17" id="KW-0964">Secreted</keyword>
<dbReference type="Gene3D" id="1.10.520.10">
    <property type="match status" value="2"/>
</dbReference>
<dbReference type="CDD" id="cd00693">
    <property type="entry name" value="secretory_peroxidase"/>
    <property type="match status" value="1"/>
</dbReference>
<feature type="disulfide bond" evidence="16">
    <location>
        <begin position="124"/>
        <end position="280"/>
    </location>
</feature>
<dbReference type="GO" id="GO:0005576">
    <property type="term" value="C:extracellular region"/>
    <property type="evidence" value="ECO:0007669"/>
    <property type="project" value="UniProtKB-SubCell"/>
</dbReference>
<dbReference type="GO" id="GO:0140825">
    <property type="term" value="F:lactoperoxidase activity"/>
    <property type="evidence" value="ECO:0007669"/>
    <property type="project" value="UniProtKB-EC"/>
</dbReference>
<dbReference type="InterPro" id="IPR033905">
    <property type="entry name" value="Secretory_peroxidase"/>
</dbReference>
<feature type="binding site" evidence="14">
    <location>
        <position position="76"/>
    </location>
    <ligand>
        <name>Ca(2+)</name>
        <dbReference type="ChEBI" id="CHEBI:29108"/>
        <label>1</label>
    </ligand>
</feature>
<feature type="disulfide bond" evidence="16">
    <location>
        <begin position="39"/>
        <end position="118"/>
    </location>
</feature>
<dbReference type="InterPro" id="IPR002016">
    <property type="entry name" value="Haem_peroxidase"/>
</dbReference>
<evidence type="ECO:0000256" key="11">
    <source>
        <dbReference type="ARBA" id="ARBA00023324"/>
    </source>
</evidence>
<keyword evidence="9 17" id="KW-0408">Iron</keyword>
<proteinExistence type="inferred from homology"/>
<feature type="site" description="Transition state stabilizer" evidence="15">
    <location>
        <position position="66"/>
    </location>
</feature>
<feature type="binding site" evidence="14">
    <location>
        <position position="203"/>
    </location>
    <ligand>
        <name>Ca(2+)</name>
        <dbReference type="ChEBI" id="CHEBI:29108"/>
        <label>2</label>
    </ligand>
</feature>
<protein>
    <recommendedName>
        <fullName evidence="3 17">Peroxidase</fullName>
        <ecNumber evidence="3 17">1.11.1.7</ecNumber>
    </recommendedName>
</protein>
<dbReference type="AlphaFoldDB" id="A0AAV6KR64"/>
<evidence type="ECO:0000256" key="14">
    <source>
        <dbReference type="PIRSR" id="PIRSR600823-3"/>
    </source>
</evidence>
<feature type="binding site" evidence="13">
    <location>
        <position position="167"/>
    </location>
    <ligand>
        <name>substrate</name>
    </ligand>
</feature>
<dbReference type="Gene3D" id="1.10.420.10">
    <property type="entry name" value="Peroxidase, domain 2"/>
    <property type="match status" value="2"/>
</dbReference>
<dbReference type="GO" id="GO:0006979">
    <property type="term" value="P:response to oxidative stress"/>
    <property type="evidence" value="ECO:0007669"/>
    <property type="project" value="UniProtKB-UniRule"/>
</dbReference>
<reference evidence="19" key="1">
    <citation type="submission" date="2020-08" db="EMBL/GenBank/DDBJ databases">
        <title>Plant Genome Project.</title>
        <authorList>
            <person name="Zhang R.-G."/>
        </authorList>
    </citation>
    <scope>NUCLEOTIDE SEQUENCE</scope>
    <source>
        <strain evidence="19">WSP0</strain>
        <tissue evidence="19">Leaf</tissue>
    </source>
</reference>
<evidence type="ECO:0000256" key="5">
    <source>
        <dbReference type="ARBA" id="ARBA00022559"/>
    </source>
</evidence>
<keyword evidence="5 17" id="KW-0575">Peroxidase</keyword>
<dbReference type="PANTHER" id="PTHR31235">
    <property type="entry name" value="PEROXIDASE 25-RELATED"/>
    <property type="match status" value="1"/>
</dbReference>
<dbReference type="SUPFAM" id="SSF48113">
    <property type="entry name" value="Heme-dependent peroxidases"/>
    <property type="match status" value="1"/>
</dbReference>
<organism evidence="19 20">
    <name type="scientific">Rhododendron griersonianum</name>
    <dbReference type="NCBI Taxonomy" id="479676"/>
    <lineage>
        <taxon>Eukaryota</taxon>
        <taxon>Viridiplantae</taxon>
        <taxon>Streptophyta</taxon>
        <taxon>Embryophyta</taxon>
        <taxon>Tracheophyta</taxon>
        <taxon>Spermatophyta</taxon>
        <taxon>Magnoliopsida</taxon>
        <taxon>eudicotyledons</taxon>
        <taxon>Gunneridae</taxon>
        <taxon>Pentapetalae</taxon>
        <taxon>asterids</taxon>
        <taxon>Ericales</taxon>
        <taxon>Ericaceae</taxon>
        <taxon>Ericoideae</taxon>
        <taxon>Rhodoreae</taxon>
        <taxon>Rhododendron</taxon>
    </lineage>
</organism>
<dbReference type="EC" id="1.11.1.7" evidence="3 17"/>
<keyword evidence="6 17" id="KW-0349">Heme</keyword>
<feature type="active site" description="Proton acceptor" evidence="12">
    <location>
        <position position="70"/>
    </location>
</feature>
<evidence type="ECO:0000256" key="7">
    <source>
        <dbReference type="ARBA" id="ARBA00022723"/>
    </source>
</evidence>
<dbReference type="InterPro" id="IPR010255">
    <property type="entry name" value="Haem_peroxidase_sf"/>
</dbReference>
<feature type="disulfide bond" evidence="16">
    <location>
        <begin position="72"/>
        <end position="77"/>
    </location>
</feature>
<evidence type="ECO:0000256" key="1">
    <source>
        <dbReference type="ARBA" id="ARBA00000189"/>
    </source>
</evidence>
<evidence type="ECO:0000313" key="20">
    <source>
        <dbReference type="Proteomes" id="UP000823749"/>
    </source>
</evidence>
<keyword evidence="7 14" id="KW-0479">Metal-binding</keyword>